<evidence type="ECO:0000313" key="1">
    <source>
        <dbReference type="EMBL" id="JAD14983.1"/>
    </source>
</evidence>
<name>A0A0A9VAD2_ARUDO</name>
<protein>
    <submittedName>
        <fullName evidence="1">Uncharacterized protein</fullName>
    </submittedName>
</protein>
<sequence>MFKFGSTCLLWNVLTSRECPVLNEAGLAIRKLVEAFICLYSLPNNILTLATLRQPNKKRRLKHASELPEYGQQIYVGAVIAEC</sequence>
<dbReference type="EMBL" id="GBRH01282912">
    <property type="protein sequence ID" value="JAD14983.1"/>
    <property type="molecule type" value="Transcribed_RNA"/>
</dbReference>
<reference evidence="1" key="1">
    <citation type="submission" date="2014-09" db="EMBL/GenBank/DDBJ databases">
        <authorList>
            <person name="Magalhaes I.L.F."/>
            <person name="Oliveira U."/>
            <person name="Santos F.R."/>
            <person name="Vidigal T.H.D.A."/>
            <person name="Brescovit A.D."/>
            <person name="Santos A.J."/>
        </authorList>
    </citation>
    <scope>NUCLEOTIDE SEQUENCE</scope>
    <source>
        <tissue evidence="1">Shoot tissue taken approximately 20 cm above the soil surface</tissue>
    </source>
</reference>
<dbReference type="AlphaFoldDB" id="A0A0A9VAD2"/>
<reference evidence="1" key="2">
    <citation type="journal article" date="2015" name="Data Brief">
        <title>Shoot transcriptome of the giant reed, Arundo donax.</title>
        <authorList>
            <person name="Barrero R.A."/>
            <person name="Guerrero F.D."/>
            <person name="Moolhuijzen P."/>
            <person name="Goolsby J.A."/>
            <person name="Tidwell J."/>
            <person name="Bellgard S.E."/>
            <person name="Bellgard M.I."/>
        </authorList>
    </citation>
    <scope>NUCLEOTIDE SEQUENCE</scope>
    <source>
        <tissue evidence="1">Shoot tissue taken approximately 20 cm above the soil surface</tissue>
    </source>
</reference>
<accession>A0A0A9VAD2</accession>
<organism evidence="1">
    <name type="scientific">Arundo donax</name>
    <name type="common">Giant reed</name>
    <name type="synonym">Donax arundinaceus</name>
    <dbReference type="NCBI Taxonomy" id="35708"/>
    <lineage>
        <taxon>Eukaryota</taxon>
        <taxon>Viridiplantae</taxon>
        <taxon>Streptophyta</taxon>
        <taxon>Embryophyta</taxon>
        <taxon>Tracheophyta</taxon>
        <taxon>Spermatophyta</taxon>
        <taxon>Magnoliopsida</taxon>
        <taxon>Liliopsida</taxon>
        <taxon>Poales</taxon>
        <taxon>Poaceae</taxon>
        <taxon>PACMAD clade</taxon>
        <taxon>Arundinoideae</taxon>
        <taxon>Arundineae</taxon>
        <taxon>Arundo</taxon>
    </lineage>
</organism>
<proteinExistence type="predicted"/>